<sequence>MSTSGRRVTIHDVARNAGVSITTVSHALNGKGVVAAATRKRVVDAAATLGYSADAIARGLRSNRLGILGLVIRPLDTLDSYLPVGVDYFVRFAGAAAVAALDRGFGLMLVRDPTTGSVPGIALAVDGFIISDPVGNDPVIGLLKRNGIPLVTVGRDVDRPDFTDWIGTGTGADSTEVFAHLLDRGAQRVALVAGTDANAWNADSEIAYRSWCAGRGQEAIVYREDERSGESGGRMVADVMLDSGEPVPDGIYCLTGRHASGLQARLREAGLTVPGDVMIVAGSDSEQTRSSRPTITSVDLSPEATATAAVNFLLSRLDGDARSGPPSVKNVLRARESTNRPLVDS</sequence>
<evidence type="ECO:0000259" key="5">
    <source>
        <dbReference type="PROSITE" id="PS50932"/>
    </source>
</evidence>
<accession>A0A4R8UIU5</accession>
<dbReference type="AlphaFoldDB" id="A0A4R8UIU5"/>
<feature type="region of interest" description="Disordered" evidence="4">
    <location>
        <begin position="322"/>
        <end position="345"/>
    </location>
</feature>
<dbReference type="Pfam" id="PF13377">
    <property type="entry name" value="Peripla_BP_3"/>
    <property type="match status" value="1"/>
</dbReference>
<dbReference type="Gene3D" id="1.10.260.40">
    <property type="entry name" value="lambda repressor-like DNA-binding domains"/>
    <property type="match status" value="1"/>
</dbReference>
<dbReference type="InterPro" id="IPR028082">
    <property type="entry name" value="Peripla_BP_I"/>
</dbReference>
<keyword evidence="2" id="KW-0238">DNA-binding</keyword>
<evidence type="ECO:0000256" key="1">
    <source>
        <dbReference type="ARBA" id="ARBA00023015"/>
    </source>
</evidence>
<evidence type="ECO:0000313" key="6">
    <source>
        <dbReference type="EMBL" id="TFB54384.1"/>
    </source>
</evidence>
<feature type="domain" description="HTH lacI-type" evidence="5">
    <location>
        <begin position="8"/>
        <end position="62"/>
    </location>
</feature>
<dbReference type="Gene3D" id="3.40.50.2300">
    <property type="match status" value="2"/>
</dbReference>
<evidence type="ECO:0000313" key="7">
    <source>
        <dbReference type="Proteomes" id="UP000297866"/>
    </source>
</evidence>
<keyword evidence="1" id="KW-0805">Transcription regulation</keyword>
<dbReference type="PANTHER" id="PTHR30146:SF153">
    <property type="entry name" value="LACTOSE OPERON REPRESSOR"/>
    <property type="match status" value="1"/>
</dbReference>
<dbReference type="InterPro" id="IPR000843">
    <property type="entry name" value="HTH_LacI"/>
</dbReference>
<gene>
    <name evidence="6" type="ORF">E3O23_03485</name>
</gene>
<name>A0A4R8UIU5_9MICO</name>
<dbReference type="InterPro" id="IPR010982">
    <property type="entry name" value="Lambda_DNA-bd_dom_sf"/>
</dbReference>
<evidence type="ECO:0000256" key="3">
    <source>
        <dbReference type="ARBA" id="ARBA00023163"/>
    </source>
</evidence>
<keyword evidence="3" id="KW-0804">Transcription</keyword>
<dbReference type="SMART" id="SM00354">
    <property type="entry name" value="HTH_LACI"/>
    <property type="match status" value="1"/>
</dbReference>
<dbReference type="CDD" id="cd01392">
    <property type="entry name" value="HTH_LacI"/>
    <property type="match status" value="1"/>
</dbReference>
<proteinExistence type="predicted"/>
<dbReference type="Proteomes" id="UP000297866">
    <property type="component" value="Unassembled WGS sequence"/>
</dbReference>
<keyword evidence="7" id="KW-1185">Reference proteome</keyword>
<protein>
    <submittedName>
        <fullName evidence="6">LacI family transcriptional regulator</fullName>
    </submittedName>
</protein>
<dbReference type="GO" id="GO:0003700">
    <property type="term" value="F:DNA-binding transcription factor activity"/>
    <property type="evidence" value="ECO:0007669"/>
    <property type="project" value="TreeGrafter"/>
</dbReference>
<dbReference type="Pfam" id="PF00356">
    <property type="entry name" value="LacI"/>
    <property type="match status" value="1"/>
</dbReference>
<dbReference type="GO" id="GO:0000976">
    <property type="term" value="F:transcription cis-regulatory region binding"/>
    <property type="evidence" value="ECO:0007669"/>
    <property type="project" value="TreeGrafter"/>
</dbReference>
<dbReference type="PROSITE" id="PS50932">
    <property type="entry name" value="HTH_LACI_2"/>
    <property type="match status" value="1"/>
</dbReference>
<evidence type="ECO:0000256" key="2">
    <source>
        <dbReference type="ARBA" id="ARBA00023125"/>
    </source>
</evidence>
<dbReference type="SUPFAM" id="SSF53822">
    <property type="entry name" value="Periplasmic binding protein-like I"/>
    <property type="match status" value="1"/>
</dbReference>
<reference evidence="6 7" key="1">
    <citation type="submission" date="2019-03" db="EMBL/GenBank/DDBJ databases">
        <title>Genomics of glacier-inhabiting Cryobacterium strains.</title>
        <authorList>
            <person name="Liu Q."/>
            <person name="Xin Y.-H."/>
        </authorList>
    </citation>
    <scope>NUCLEOTIDE SEQUENCE [LARGE SCALE GENOMIC DNA]</scope>
    <source>
        <strain evidence="6 7">Sr47</strain>
    </source>
</reference>
<evidence type="ECO:0000256" key="4">
    <source>
        <dbReference type="SAM" id="MobiDB-lite"/>
    </source>
</evidence>
<dbReference type="EMBL" id="SOEZ01000018">
    <property type="protein sequence ID" value="TFB54384.1"/>
    <property type="molecule type" value="Genomic_DNA"/>
</dbReference>
<dbReference type="RefSeq" id="WP_134488221.1">
    <property type="nucleotide sequence ID" value="NZ_SOEZ01000018.1"/>
</dbReference>
<dbReference type="PANTHER" id="PTHR30146">
    <property type="entry name" value="LACI-RELATED TRANSCRIPTIONAL REPRESSOR"/>
    <property type="match status" value="1"/>
</dbReference>
<dbReference type="PROSITE" id="PS00356">
    <property type="entry name" value="HTH_LACI_1"/>
    <property type="match status" value="1"/>
</dbReference>
<organism evidence="6 7">
    <name type="scientific">Cryobacterium tagatosivorans</name>
    <dbReference type="NCBI Taxonomy" id="1259199"/>
    <lineage>
        <taxon>Bacteria</taxon>
        <taxon>Bacillati</taxon>
        <taxon>Actinomycetota</taxon>
        <taxon>Actinomycetes</taxon>
        <taxon>Micrococcales</taxon>
        <taxon>Microbacteriaceae</taxon>
        <taxon>Cryobacterium</taxon>
    </lineage>
</organism>
<dbReference type="OrthoDB" id="252678at2"/>
<dbReference type="InterPro" id="IPR046335">
    <property type="entry name" value="LacI/GalR-like_sensor"/>
</dbReference>
<dbReference type="PRINTS" id="PR00036">
    <property type="entry name" value="HTHLACI"/>
</dbReference>
<dbReference type="SUPFAM" id="SSF47413">
    <property type="entry name" value="lambda repressor-like DNA-binding domains"/>
    <property type="match status" value="1"/>
</dbReference>
<comment type="caution">
    <text evidence="6">The sequence shown here is derived from an EMBL/GenBank/DDBJ whole genome shotgun (WGS) entry which is preliminary data.</text>
</comment>